<comment type="subcellular location">
    <subcellularLocation>
        <location evidence="1 11">Cytoplasm</location>
    </subcellularLocation>
</comment>
<keyword evidence="6 11" id="KW-0489">Methyltransferase</keyword>
<accession>A0A5M3MDX2</accession>
<comment type="function">
    <text evidence="11">Adenosyl-L-methionine (AdoMet)-dependent tRNA (uracil-O(2)-)-methyltransferase.</text>
</comment>
<dbReference type="KEGG" id="cput:CONPUDRAFT_168356"/>
<dbReference type="GO" id="GO:0030488">
    <property type="term" value="P:tRNA methylation"/>
    <property type="evidence" value="ECO:0007669"/>
    <property type="project" value="UniProtKB-UniRule"/>
</dbReference>
<dbReference type="Proteomes" id="UP000053558">
    <property type="component" value="Unassembled WGS sequence"/>
</dbReference>
<name>A0A5M3MDX2_CONPW</name>
<dbReference type="GO" id="GO:0005737">
    <property type="term" value="C:cytoplasm"/>
    <property type="evidence" value="ECO:0007669"/>
    <property type="project" value="UniProtKB-SubCell"/>
</dbReference>
<evidence type="ECO:0000256" key="4">
    <source>
        <dbReference type="ARBA" id="ARBA00017788"/>
    </source>
</evidence>
<comment type="caution">
    <text evidence="13">The sequence shown here is derived from an EMBL/GenBank/DDBJ whole genome shotgun (WGS) entry which is preliminary data.</text>
</comment>
<keyword evidence="7 11" id="KW-0808">Transferase</keyword>
<dbReference type="GO" id="GO:0141101">
    <property type="term" value="F:tRNA(Ser) (uridine(44)-2'-O-)-methyltransferase activity"/>
    <property type="evidence" value="ECO:0007669"/>
    <property type="project" value="UniProtKB-EC"/>
</dbReference>
<reference evidence="14" key="1">
    <citation type="journal article" date="2012" name="Science">
        <title>The Paleozoic origin of enzymatic lignin decomposition reconstructed from 31 fungal genomes.</title>
        <authorList>
            <person name="Floudas D."/>
            <person name="Binder M."/>
            <person name="Riley R."/>
            <person name="Barry K."/>
            <person name="Blanchette R.A."/>
            <person name="Henrissat B."/>
            <person name="Martinez A.T."/>
            <person name="Otillar R."/>
            <person name="Spatafora J.W."/>
            <person name="Yadav J.S."/>
            <person name="Aerts A."/>
            <person name="Benoit I."/>
            <person name="Boyd A."/>
            <person name="Carlson A."/>
            <person name="Copeland A."/>
            <person name="Coutinho P.M."/>
            <person name="de Vries R.P."/>
            <person name="Ferreira P."/>
            <person name="Findley K."/>
            <person name="Foster B."/>
            <person name="Gaskell J."/>
            <person name="Glotzer D."/>
            <person name="Gorecki P."/>
            <person name="Heitman J."/>
            <person name="Hesse C."/>
            <person name="Hori C."/>
            <person name="Igarashi K."/>
            <person name="Jurgens J.A."/>
            <person name="Kallen N."/>
            <person name="Kersten P."/>
            <person name="Kohler A."/>
            <person name="Kuees U."/>
            <person name="Kumar T.K.A."/>
            <person name="Kuo A."/>
            <person name="LaButti K."/>
            <person name="Larrondo L.F."/>
            <person name="Lindquist E."/>
            <person name="Ling A."/>
            <person name="Lombard V."/>
            <person name="Lucas S."/>
            <person name="Lundell T."/>
            <person name="Martin R."/>
            <person name="McLaughlin D.J."/>
            <person name="Morgenstern I."/>
            <person name="Morin E."/>
            <person name="Murat C."/>
            <person name="Nagy L.G."/>
            <person name="Nolan M."/>
            <person name="Ohm R.A."/>
            <person name="Patyshakuliyeva A."/>
            <person name="Rokas A."/>
            <person name="Ruiz-Duenas F.J."/>
            <person name="Sabat G."/>
            <person name="Salamov A."/>
            <person name="Samejima M."/>
            <person name="Schmutz J."/>
            <person name="Slot J.C."/>
            <person name="St John F."/>
            <person name="Stenlid J."/>
            <person name="Sun H."/>
            <person name="Sun S."/>
            <person name="Syed K."/>
            <person name="Tsang A."/>
            <person name="Wiebenga A."/>
            <person name="Young D."/>
            <person name="Pisabarro A."/>
            <person name="Eastwood D.C."/>
            <person name="Martin F."/>
            <person name="Cullen D."/>
            <person name="Grigoriev I.V."/>
            <person name="Hibbett D.S."/>
        </authorList>
    </citation>
    <scope>NUCLEOTIDE SEQUENCE [LARGE SCALE GENOMIC DNA]</scope>
    <source>
        <strain evidence="14">RWD-64-598 SS2</strain>
    </source>
</reference>
<proteinExistence type="inferred from homology"/>
<comment type="similarity">
    <text evidence="2 11">Belongs to the TRM44 family.</text>
</comment>
<evidence type="ECO:0000256" key="11">
    <source>
        <dbReference type="RuleBase" id="RU368004"/>
    </source>
</evidence>
<evidence type="ECO:0000256" key="6">
    <source>
        <dbReference type="ARBA" id="ARBA00022603"/>
    </source>
</evidence>
<dbReference type="GeneID" id="19205979"/>
<feature type="compositionally biased region" description="Pro residues" evidence="12">
    <location>
        <begin position="279"/>
        <end position="288"/>
    </location>
</feature>
<dbReference type="AlphaFoldDB" id="A0A5M3MDX2"/>
<dbReference type="OMA" id="LFKWCIQ"/>
<keyword evidence="14" id="KW-1185">Reference proteome</keyword>
<feature type="region of interest" description="Disordered" evidence="12">
    <location>
        <begin position="270"/>
        <end position="293"/>
    </location>
</feature>
<comment type="catalytic activity">
    <reaction evidence="10 11">
        <text>uridine(44) in tRNA(Ser) + S-adenosyl-L-methionine = 2'-O-methyluridine(44) in tRNA(Ser) + S-adenosyl-L-homocysteine + H(+)</text>
        <dbReference type="Rhea" id="RHEA:43100"/>
        <dbReference type="Rhea" id="RHEA-COMP:10339"/>
        <dbReference type="Rhea" id="RHEA-COMP:10340"/>
        <dbReference type="ChEBI" id="CHEBI:15378"/>
        <dbReference type="ChEBI" id="CHEBI:57856"/>
        <dbReference type="ChEBI" id="CHEBI:59789"/>
        <dbReference type="ChEBI" id="CHEBI:65315"/>
        <dbReference type="ChEBI" id="CHEBI:74478"/>
        <dbReference type="EC" id="2.1.1.211"/>
    </reaction>
</comment>
<evidence type="ECO:0000256" key="1">
    <source>
        <dbReference type="ARBA" id="ARBA00004496"/>
    </source>
</evidence>
<dbReference type="EMBL" id="JH711584">
    <property type="protein sequence ID" value="EIW77428.1"/>
    <property type="molecule type" value="Genomic_DNA"/>
</dbReference>
<evidence type="ECO:0000256" key="9">
    <source>
        <dbReference type="ARBA" id="ARBA00022694"/>
    </source>
</evidence>
<organism evidence="13 14">
    <name type="scientific">Coniophora puteana (strain RWD-64-598)</name>
    <name type="common">Brown rot fungus</name>
    <dbReference type="NCBI Taxonomy" id="741705"/>
    <lineage>
        <taxon>Eukaryota</taxon>
        <taxon>Fungi</taxon>
        <taxon>Dikarya</taxon>
        <taxon>Basidiomycota</taxon>
        <taxon>Agaricomycotina</taxon>
        <taxon>Agaricomycetes</taxon>
        <taxon>Agaricomycetidae</taxon>
        <taxon>Boletales</taxon>
        <taxon>Coniophorineae</taxon>
        <taxon>Coniophoraceae</taxon>
        <taxon>Coniophora</taxon>
    </lineage>
</organism>
<evidence type="ECO:0000256" key="2">
    <source>
        <dbReference type="ARBA" id="ARBA00009056"/>
    </source>
</evidence>
<sequence length="558" mass="62313">MDPDDQLFGRLPRGTPISQLVHHPEYNSTLILRSETVSESTPGDASFPSFEFVLPLDGLRAVRNVHRRLLPRRPGRDKGLEQHCTLYAFDNDQREEGIEGVPCALVLSPIVKPGEELPYYHPTVSHLAFRFVPNSSQSPSEHPHDASSESMTPPPEPPISPEATLRIDVLPLPGTPRDPNSRLYRTCLALLETLHRYGWGALTSYKKRVRHDVLVPRETYQDAYLALRTRHAHLVGEWREATDPLKHVFEDIGIATFLMLLWKGTFQDHSSSPSGAKPASPPPPPPDAVAPWRSWPRPPGGFVDLGCGNGLLTHILTSESYTGVGVDLRARTSWEHYPPSTRAQLRVRALDPTAYLRRSSDSDLDPSDRNNAEETRRLLPEGAFLIGNHADELTPWLPVLATLSGASGYASIPCCAWTFDVRFSRGASANRFAPEVDEREVDEECAHPDAVVLPPGEQDRAMDFVEKLNLGGDGSTSSSYSAYRVWLARLSVWLGWAVECEILRIPSTRNWALIGRRRIRREDRDESVYRARALAIIEGVVQRGTFKTRKPEGKAGDH</sequence>
<dbReference type="PANTHER" id="PTHR21210">
    <property type="entry name" value="TRNA (URACIL-O(2)-)-METHYLTRANSFERASE-RELATED"/>
    <property type="match status" value="1"/>
</dbReference>
<keyword evidence="5 11" id="KW-0963">Cytoplasm</keyword>
<keyword evidence="9 11" id="KW-0819">tRNA processing</keyword>
<evidence type="ECO:0000313" key="14">
    <source>
        <dbReference type="Proteomes" id="UP000053558"/>
    </source>
</evidence>
<gene>
    <name evidence="13" type="ORF">CONPUDRAFT_168356</name>
</gene>
<dbReference type="RefSeq" id="XP_007772801.1">
    <property type="nucleotide sequence ID" value="XM_007774611.1"/>
</dbReference>
<evidence type="ECO:0000256" key="3">
    <source>
        <dbReference type="ARBA" id="ARBA00012795"/>
    </source>
</evidence>
<evidence type="ECO:0000256" key="8">
    <source>
        <dbReference type="ARBA" id="ARBA00022691"/>
    </source>
</evidence>
<evidence type="ECO:0000256" key="12">
    <source>
        <dbReference type="SAM" id="MobiDB-lite"/>
    </source>
</evidence>
<feature type="region of interest" description="Disordered" evidence="12">
    <location>
        <begin position="134"/>
        <end position="162"/>
    </location>
</feature>
<dbReference type="Pfam" id="PF07757">
    <property type="entry name" value="AdoMet_MTase"/>
    <property type="match status" value="2"/>
</dbReference>
<evidence type="ECO:0000256" key="5">
    <source>
        <dbReference type="ARBA" id="ARBA00022490"/>
    </source>
</evidence>
<evidence type="ECO:0000256" key="7">
    <source>
        <dbReference type="ARBA" id="ARBA00022679"/>
    </source>
</evidence>
<evidence type="ECO:0000313" key="13">
    <source>
        <dbReference type="EMBL" id="EIW77428.1"/>
    </source>
</evidence>
<dbReference type="InterPro" id="IPR011671">
    <property type="entry name" value="tRNA_uracil_MeTrfase"/>
</dbReference>
<dbReference type="OrthoDB" id="10047021at2759"/>
<protein>
    <recommendedName>
        <fullName evidence="4 11">tRNA (uracil-O(2)-)-methyltransferase</fullName>
        <ecNumber evidence="3 11">2.1.1.211</ecNumber>
    </recommendedName>
</protein>
<evidence type="ECO:0000256" key="10">
    <source>
        <dbReference type="ARBA" id="ARBA00047957"/>
    </source>
</evidence>
<dbReference type="EC" id="2.1.1.211" evidence="3 11"/>
<dbReference type="PANTHER" id="PTHR21210:SF0">
    <property type="entry name" value="TRNA (URACIL-O(2)-)-METHYLTRANSFERASE-RELATED"/>
    <property type="match status" value="1"/>
</dbReference>
<keyword evidence="8 11" id="KW-0949">S-adenosyl-L-methionine</keyword>